<sequence>MVVSGEGFLNPTSGGLPYAGIHRLVSFAFLAAASGFSLSALAAPVEYVRVCSAYGTNYYYSPGTDTCINANTGETRRLTEDGVVAGKTALASKVDDIDKRVQRAFEGASVASALTSPDLVEGEHFGVRVNWGNAGQSNASPARPFWARISCPAVTAGWRVPRASLSPARRSAAMPACS</sequence>
<reference evidence="12 13" key="1">
    <citation type="submission" date="2014-08" db="EMBL/GenBank/DDBJ databases">
        <authorList>
            <person name="Moulin Lionel"/>
        </authorList>
    </citation>
    <scope>NUCLEOTIDE SEQUENCE [LARGE SCALE GENOMIC DNA]</scope>
</reference>
<dbReference type="AlphaFoldDB" id="A0A090DNY3"/>
<name>A0A090DNY3_MESPL</name>
<evidence type="ECO:0000256" key="5">
    <source>
        <dbReference type="ARBA" id="ARBA00022729"/>
    </source>
</evidence>
<dbReference type="GeneID" id="31887818"/>
<evidence type="ECO:0000256" key="4">
    <source>
        <dbReference type="ARBA" id="ARBA00022692"/>
    </source>
</evidence>
<dbReference type="GO" id="GO:0006811">
    <property type="term" value="P:monoatomic ion transport"/>
    <property type="evidence" value="ECO:0007669"/>
    <property type="project" value="UniProtKB-KW"/>
</dbReference>
<dbReference type="GO" id="GO:0009279">
    <property type="term" value="C:cell outer membrane"/>
    <property type="evidence" value="ECO:0007669"/>
    <property type="project" value="UniProtKB-SubCell"/>
</dbReference>
<evidence type="ECO:0000256" key="3">
    <source>
        <dbReference type="ARBA" id="ARBA00022452"/>
    </source>
</evidence>
<comment type="domain">
    <text evidence="10">Consists of 16-stranded beta-barrel sheets, with large surface-exposed loops, that form a transmembrane pore at the center of each barrel. The pore is partially ocluded by a peptide loop that folds into the pore lumen.</text>
</comment>
<dbReference type="Pfam" id="PF02530">
    <property type="entry name" value="Porin_2"/>
    <property type="match status" value="1"/>
</dbReference>
<dbReference type="InterPro" id="IPR003684">
    <property type="entry name" value="Porin_alphabac"/>
</dbReference>
<comment type="subcellular location">
    <subcellularLocation>
        <location evidence="10">Cell outer membrane</location>
        <topology evidence="10">Multi-pass membrane protein</topology>
    </subcellularLocation>
</comment>
<evidence type="ECO:0000256" key="10">
    <source>
        <dbReference type="RuleBase" id="RU364005"/>
    </source>
</evidence>
<keyword evidence="3 10" id="KW-1134">Transmembrane beta strand</keyword>
<evidence type="ECO:0000256" key="8">
    <source>
        <dbReference type="ARBA" id="ARBA00023136"/>
    </source>
</evidence>
<protein>
    <recommendedName>
        <fullName evidence="10">Porin</fullName>
    </recommendedName>
</protein>
<proteinExistence type="inferred from homology"/>
<dbReference type="EMBL" id="CCNB01000003">
    <property type="protein sequence ID" value="CDX18168.1"/>
    <property type="molecule type" value="Genomic_DNA"/>
</dbReference>
<evidence type="ECO:0000256" key="11">
    <source>
        <dbReference type="SAM" id="Phobius"/>
    </source>
</evidence>
<keyword evidence="11" id="KW-1133">Transmembrane helix</keyword>
<dbReference type="GO" id="GO:0015288">
    <property type="term" value="F:porin activity"/>
    <property type="evidence" value="ECO:0007669"/>
    <property type="project" value="UniProtKB-KW"/>
</dbReference>
<keyword evidence="6 10" id="KW-0406">Ion transport</keyword>
<keyword evidence="5" id="KW-0732">Signal</keyword>
<keyword evidence="4 10" id="KW-0812">Transmembrane</keyword>
<keyword evidence="9 10" id="KW-0998">Cell outer membrane</keyword>
<evidence type="ECO:0000256" key="1">
    <source>
        <dbReference type="ARBA" id="ARBA00009521"/>
    </source>
</evidence>
<evidence type="ECO:0000256" key="2">
    <source>
        <dbReference type="ARBA" id="ARBA00022448"/>
    </source>
</evidence>
<gene>
    <name evidence="12" type="ORF">MPLDJ20_110163</name>
</gene>
<feature type="transmembrane region" description="Helical" evidence="11">
    <location>
        <begin position="20"/>
        <end position="43"/>
    </location>
</feature>
<keyword evidence="8 10" id="KW-0472">Membrane</keyword>
<keyword evidence="2 10" id="KW-0813">Transport</keyword>
<comment type="similarity">
    <text evidence="1 10">Belongs to the alphaproteobacteria porin family.</text>
</comment>
<accession>A0A090DNY3</accession>
<evidence type="ECO:0000256" key="7">
    <source>
        <dbReference type="ARBA" id="ARBA00023114"/>
    </source>
</evidence>
<comment type="function">
    <text evidence="10">Forms passive diffusion pores that allow small molecular weight hydrophilic materials across the outer membrane.</text>
</comment>
<dbReference type="GO" id="GO:0046930">
    <property type="term" value="C:pore complex"/>
    <property type="evidence" value="ECO:0007669"/>
    <property type="project" value="UniProtKB-KW"/>
</dbReference>
<evidence type="ECO:0000256" key="9">
    <source>
        <dbReference type="ARBA" id="ARBA00023237"/>
    </source>
</evidence>
<dbReference type="Proteomes" id="UP000046373">
    <property type="component" value="Unassembled WGS sequence"/>
</dbReference>
<evidence type="ECO:0000256" key="6">
    <source>
        <dbReference type="ARBA" id="ARBA00023065"/>
    </source>
</evidence>
<evidence type="ECO:0000313" key="12">
    <source>
        <dbReference type="EMBL" id="CDX18168.1"/>
    </source>
</evidence>
<keyword evidence="7 10" id="KW-0626">Porin</keyword>
<evidence type="ECO:0000313" key="13">
    <source>
        <dbReference type="Proteomes" id="UP000046373"/>
    </source>
</evidence>
<organism evidence="12 13">
    <name type="scientific">Mesorhizobium plurifarium</name>
    <dbReference type="NCBI Taxonomy" id="69974"/>
    <lineage>
        <taxon>Bacteria</taxon>
        <taxon>Pseudomonadati</taxon>
        <taxon>Pseudomonadota</taxon>
        <taxon>Alphaproteobacteria</taxon>
        <taxon>Hyphomicrobiales</taxon>
        <taxon>Phyllobacteriaceae</taxon>
        <taxon>Mesorhizobium</taxon>
    </lineage>
</organism>